<keyword evidence="3" id="KW-1185">Reference proteome</keyword>
<feature type="non-terminal residue" evidence="2">
    <location>
        <position position="312"/>
    </location>
</feature>
<evidence type="ECO:0000259" key="1">
    <source>
        <dbReference type="Pfam" id="PF22936"/>
    </source>
</evidence>
<gene>
    <name evidence="2" type="ORF">Tco_0924282</name>
</gene>
<reference evidence="2" key="2">
    <citation type="submission" date="2022-01" db="EMBL/GenBank/DDBJ databases">
        <authorList>
            <person name="Yamashiro T."/>
            <person name="Shiraishi A."/>
            <person name="Satake H."/>
            <person name="Nakayama K."/>
        </authorList>
    </citation>
    <scope>NUCLEOTIDE SEQUENCE</scope>
</reference>
<dbReference type="EMBL" id="BQNB010014914">
    <property type="protein sequence ID" value="GJT33863.1"/>
    <property type="molecule type" value="Genomic_DNA"/>
</dbReference>
<protein>
    <recommendedName>
        <fullName evidence="1">Retrovirus-related Pol polyprotein from transposon TNT 1-94-like beta-barrel domain-containing protein</fullName>
    </recommendedName>
</protein>
<evidence type="ECO:0000313" key="3">
    <source>
        <dbReference type="Proteomes" id="UP001151760"/>
    </source>
</evidence>
<proteinExistence type="predicted"/>
<evidence type="ECO:0000313" key="2">
    <source>
        <dbReference type="EMBL" id="GJT33863.1"/>
    </source>
</evidence>
<name>A0ABQ5D4F1_9ASTR</name>
<dbReference type="Pfam" id="PF22936">
    <property type="entry name" value="Pol_BBD"/>
    <property type="match status" value="1"/>
</dbReference>
<comment type="caution">
    <text evidence="2">The sequence shown here is derived from an EMBL/GenBank/DDBJ whole genome shotgun (WGS) entry which is preliminary data.</text>
</comment>
<reference evidence="2" key="1">
    <citation type="journal article" date="2022" name="Int. J. Mol. Sci.">
        <title>Draft Genome of Tanacetum Coccineum: Genomic Comparison of Closely Related Tanacetum-Family Plants.</title>
        <authorList>
            <person name="Yamashiro T."/>
            <person name="Shiraishi A."/>
            <person name="Nakayama K."/>
            <person name="Satake H."/>
        </authorList>
    </citation>
    <scope>NUCLEOTIDE SEQUENCE</scope>
</reference>
<dbReference type="Proteomes" id="UP001151760">
    <property type="component" value="Unassembled WGS sequence"/>
</dbReference>
<dbReference type="InterPro" id="IPR054722">
    <property type="entry name" value="PolX-like_BBD"/>
</dbReference>
<accession>A0ABQ5D4F1</accession>
<sequence>MTHPHPKRNFVPTIIATKSGQVPVNVAKQSSPRAAASISTVRPVNTAAPKSKVNGALPTTYSYYKAHSPVRRAFNQKSAAKTNHFNEKVNTVWVNNVTTAAIVSAAEGNRENADQGIFDSGCSRHMTGNKSFFNDYQEINGGFVTFRGSPKVEENLHITFLENKPNVAGSGPNCLFDIVNQRKKLFAQQRAKAKRNKPMTPAQQKDYMSNYIKNQEGGYSIKGLKSLSFEQVKEIFETTIKKVQSFVPIRSELEIFDEMLKKFDRGDLVKLWDLVKERFSTTEPTDDKEKELLVELRRLFEPDNDDTLWKLQ</sequence>
<feature type="domain" description="Retrovirus-related Pol polyprotein from transposon TNT 1-94-like beta-barrel" evidence="1">
    <location>
        <begin position="117"/>
        <end position="149"/>
    </location>
</feature>
<organism evidence="2 3">
    <name type="scientific">Tanacetum coccineum</name>
    <dbReference type="NCBI Taxonomy" id="301880"/>
    <lineage>
        <taxon>Eukaryota</taxon>
        <taxon>Viridiplantae</taxon>
        <taxon>Streptophyta</taxon>
        <taxon>Embryophyta</taxon>
        <taxon>Tracheophyta</taxon>
        <taxon>Spermatophyta</taxon>
        <taxon>Magnoliopsida</taxon>
        <taxon>eudicotyledons</taxon>
        <taxon>Gunneridae</taxon>
        <taxon>Pentapetalae</taxon>
        <taxon>asterids</taxon>
        <taxon>campanulids</taxon>
        <taxon>Asterales</taxon>
        <taxon>Asteraceae</taxon>
        <taxon>Asteroideae</taxon>
        <taxon>Anthemideae</taxon>
        <taxon>Anthemidinae</taxon>
        <taxon>Tanacetum</taxon>
    </lineage>
</organism>